<comment type="caution">
    <text evidence="1">The sequence shown here is derived from an EMBL/GenBank/DDBJ whole genome shotgun (WGS) entry which is preliminary data.</text>
</comment>
<protein>
    <recommendedName>
        <fullName evidence="3">Gas vesicle protein GvpU</fullName>
    </recommendedName>
</protein>
<proteinExistence type="predicted"/>
<reference evidence="1" key="1">
    <citation type="journal article" date="2014" name="Int. J. Syst. Evol. Microbiol.">
        <title>Complete genome sequence of Corynebacterium casei LMG S-19264T (=DSM 44701T), isolated from a smear-ripened cheese.</title>
        <authorList>
            <consortium name="US DOE Joint Genome Institute (JGI-PGF)"/>
            <person name="Walter F."/>
            <person name="Albersmeier A."/>
            <person name="Kalinowski J."/>
            <person name="Ruckert C."/>
        </authorList>
    </citation>
    <scope>NUCLEOTIDE SEQUENCE</scope>
    <source>
        <strain evidence="1">CGMCC 1.12153</strain>
    </source>
</reference>
<dbReference type="Proteomes" id="UP000660110">
    <property type="component" value="Unassembled WGS sequence"/>
</dbReference>
<accession>A0A917B3F7</accession>
<dbReference type="RefSeq" id="WP_188376908.1">
    <property type="nucleotide sequence ID" value="NZ_BMEL01000002.1"/>
</dbReference>
<dbReference type="InterPro" id="IPR049644">
    <property type="entry name" value="GvpU-like"/>
</dbReference>
<dbReference type="EMBL" id="BMEL01000002">
    <property type="protein sequence ID" value="GGF17453.1"/>
    <property type="molecule type" value="Genomic_DNA"/>
</dbReference>
<dbReference type="AlphaFoldDB" id="A0A917B3F7"/>
<dbReference type="NCBIfam" id="NF041667">
    <property type="entry name" value="GvpU"/>
    <property type="match status" value="1"/>
</dbReference>
<gene>
    <name evidence="1" type="ORF">GCM10010954_15230</name>
</gene>
<evidence type="ECO:0008006" key="3">
    <source>
        <dbReference type="Google" id="ProtNLM"/>
    </source>
</evidence>
<name>A0A917B3F7_HALAA</name>
<evidence type="ECO:0000313" key="1">
    <source>
        <dbReference type="EMBL" id="GGF17453.1"/>
    </source>
</evidence>
<organism evidence="1 2">
    <name type="scientific">Halobacillus andaensis</name>
    <dbReference type="NCBI Taxonomy" id="1176239"/>
    <lineage>
        <taxon>Bacteria</taxon>
        <taxon>Bacillati</taxon>
        <taxon>Bacillota</taxon>
        <taxon>Bacilli</taxon>
        <taxon>Bacillales</taxon>
        <taxon>Bacillaceae</taxon>
        <taxon>Halobacillus</taxon>
    </lineage>
</organism>
<reference evidence="1" key="2">
    <citation type="submission" date="2020-09" db="EMBL/GenBank/DDBJ databases">
        <authorList>
            <person name="Sun Q."/>
            <person name="Zhou Y."/>
        </authorList>
    </citation>
    <scope>NUCLEOTIDE SEQUENCE</scope>
    <source>
        <strain evidence="1">CGMCC 1.12153</strain>
    </source>
</reference>
<evidence type="ECO:0000313" key="2">
    <source>
        <dbReference type="Proteomes" id="UP000660110"/>
    </source>
</evidence>
<keyword evidence="2" id="KW-1185">Reference proteome</keyword>
<sequence length="122" mass="13264">MDDVLVTFVKAANNYDFSLDITLNINGALVSGTTMSAEEYLEGISNVFEEGNDISQAISEKLAEASKAAKEESNGDVSYIHLKNAQVYNGDGEPTPSEGEFEWRGKLEEVDGFFLGKISSED</sequence>